<gene>
    <name evidence="2" type="ORF">J2S17_004587</name>
</gene>
<dbReference type="EMBL" id="JAUSUB010000026">
    <property type="protein sequence ID" value="MDQ0272694.1"/>
    <property type="molecule type" value="Genomic_DNA"/>
</dbReference>
<feature type="compositionally biased region" description="Basic residues" evidence="1">
    <location>
        <begin position="11"/>
        <end position="26"/>
    </location>
</feature>
<proteinExistence type="predicted"/>
<sequence length="26" mass="3208">MILRSQETKSKKQRRKSKFSHFSKIK</sequence>
<keyword evidence="3" id="KW-1185">Reference proteome</keyword>
<reference evidence="2 3" key="1">
    <citation type="submission" date="2023-07" db="EMBL/GenBank/DDBJ databases">
        <title>Genomic Encyclopedia of Type Strains, Phase IV (KMG-IV): sequencing the most valuable type-strain genomes for metagenomic binning, comparative biology and taxonomic classification.</title>
        <authorList>
            <person name="Goeker M."/>
        </authorList>
    </citation>
    <scope>NUCLEOTIDE SEQUENCE [LARGE SCALE GENOMIC DNA]</scope>
    <source>
        <strain evidence="2 3">DSM 23494</strain>
    </source>
</reference>
<comment type="caution">
    <text evidence="2">The sequence shown here is derived from an EMBL/GenBank/DDBJ whole genome shotgun (WGS) entry which is preliminary data.</text>
</comment>
<feature type="region of interest" description="Disordered" evidence="1">
    <location>
        <begin position="1"/>
        <end position="26"/>
    </location>
</feature>
<evidence type="ECO:0000313" key="3">
    <source>
        <dbReference type="Proteomes" id="UP001238088"/>
    </source>
</evidence>
<evidence type="ECO:0000256" key="1">
    <source>
        <dbReference type="SAM" id="MobiDB-lite"/>
    </source>
</evidence>
<organism evidence="2 3">
    <name type="scientific">Cytobacillus purgationiresistens</name>
    <dbReference type="NCBI Taxonomy" id="863449"/>
    <lineage>
        <taxon>Bacteria</taxon>
        <taxon>Bacillati</taxon>
        <taxon>Bacillota</taxon>
        <taxon>Bacilli</taxon>
        <taxon>Bacillales</taxon>
        <taxon>Bacillaceae</taxon>
        <taxon>Cytobacillus</taxon>
    </lineage>
</organism>
<accession>A0ABU0AN44</accession>
<evidence type="ECO:0000313" key="2">
    <source>
        <dbReference type="EMBL" id="MDQ0272694.1"/>
    </source>
</evidence>
<feature type="compositionally biased region" description="Basic and acidic residues" evidence="1">
    <location>
        <begin position="1"/>
        <end position="10"/>
    </location>
</feature>
<protein>
    <submittedName>
        <fullName evidence="2">Uncharacterized protein</fullName>
    </submittedName>
</protein>
<dbReference type="Proteomes" id="UP001238088">
    <property type="component" value="Unassembled WGS sequence"/>
</dbReference>
<name>A0ABU0AN44_9BACI</name>